<accession>Q2IF47</accession>
<keyword evidence="1" id="KW-0732">Signal</keyword>
<dbReference type="Proteomes" id="UP000001935">
    <property type="component" value="Chromosome"/>
</dbReference>
<dbReference type="AlphaFoldDB" id="Q2IF47"/>
<gene>
    <name evidence="2" type="ordered locus">Adeh_3441</name>
</gene>
<proteinExistence type="predicted"/>
<dbReference type="HOGENOM" id="CLU_665063_0_0_7"/>
<dbReference type="EMBL" id="CP000251">
    <property type="protein sequence ID" value="ABC83208.1"/>
    <property type="molecule type" value="Genomic_DNA"/>
</dbReference>
<dbReference type="RefSeq" id="WP_011422490.1">
    <property type="nucleotide sequence ID" value="NC_007760.1"/>
</dbReference>
<dbReference type="eggNOG" id="COG3386">
    <property type="taxonomic scope" value="Bacteria"/>
</dbReference>
<dbReference type="InterPro" id="IPR011042">
    <property type="entry name" value="6-blade_b-propeller_TolB-like"/>
</dbReference>
<feature type="chain" id="PRO_5004209652" evidence="1">
    <location>
        <begin position="37"/>
        <end position="422"/>
    </location>
</feature>
<dbReference type="OrthoDB" id="5518386at2"/>
<dbReference type="KEGG" id="ade:Adeh_3441"/>
<dbReference type="Gene3D" id="2.120.10.30">
    <property type="entry name" value="TolB, C-terminal domain"/>
    <property type="match status" value="1"/>
</dbReference>
<feature type="signal peptide" evidence="1">
    <location>
        <begin position="1"/>
        <end position="36"/>
    </location>
</feature>
<protein>
    <submittedName>
        <fullName evidence="2">Uncharacterized protein</fullName>
    </submittedName>
</protein>
<sequence>MAFVARPHPARPFPLALTLLGAAASALALACQHAPAAPPAPAAPAAAAAAAGGGAAPQDPGDPGLPYLRAWLAAGQGDADGALALLRSLDEAGWSNGMDPADFPALAGRPELKALAARFAARVPSTPHAPLAATLAEPGLVAEGIAADPRDGALYVGSMRLRKIVRVDPGGAARDLVGPGAGLDQVLGIKVDAARGLLWAATLRRADAAGGTTARTRLVAFDLAGGAPRRSAGLDGPGHMLNDLAVAEDGTVYATDSEGGEVWRLDPGADALAPAGGGRRWVYANGIAFADGRLLVADATGLWDLPRDGGAPRRLRGPGRFPLTGIDGLSAAGRTLVAVQNGAGLPRIVRLELEPGAAGVRTAEVLETANPGWHVPTTGALLPGAFVYIGNSHVDGWKDGKLAPAGMEPTRIYRLAVGGIAP</sequence>
<dbReference type="PROSITE" id="PS51257">
    <property type="entry name" value="PROKAR_LIPOPROTEIN"/>
    <property type="match status" value="1"/>
</dbReference>
<evidence type="ECO:0000256" key="1">
    <source>
        <dbReference type="SAM" id="SignalP"/>
    </source>
</evidence>
<evidence type="ECO:0000313" key="3">
    <source>
        <dbReference type="Proteomes" id="UP000001935"/>
    </source>
</evidence>
<dbReference type="STRING" id="290397.Adeh_3441"/>
<dbReference type="SUPFAM" id="SSF101898">
    <property type="entry name" value="NHL repeat"/>
    <property type="match status" value="1"/>
</dbReference>
<organism evidence="2 3">
    <name type="scientific">Anaeromyxobacter dehalogenans (strain 2CP-C)</name>
    <dbReference type="NCBI Taxonomy" id="290397"/>
    <lineage>
        <taxon>Bacteria</taxon>
        <taxon>Pseudomonadati</taxon>
        <taxon>Myxococcota</taxon>
        <taxon>Myxococcia</taxon>
        <taxon>Myxococcales</taxon>
        <taxon>Cystobacterineae</taxon>
        <taxon>Anaeromyxobacteraceae</taxon>
        <taxon>Anaeromyxobacter</taxon>
    </lineage>
</organism>
<evidence type="ECO:0000313" key="2">
    <source>
        <dbReference type="EMBL" id="ABC83208.1"/>
    </source>
</evidence>
<name>Q2IF47_ANADE</name>
<reference evidence="2 3" key="1">
    <citation type="submission" date="2006-01" db="EMBL/GenBank/DDBJ databases">
        <title>Complete sequence of Anaeromyxobacter dehalogenans 2CP-C.</title>
        <authorList>
            <consortium name="US DOE Joint Genome Institute"/>
            <person name="Copeland A."/>
            <person name="Lucas S."/>
            <person name="Lapidus A."/>
            <person name="Barry K."/>
            <person name="Detter J.C."/>
            <person name="Glavina T."/>
            <person name="Hammon N."/>
            <person name="Israni S."/>
            <person name="Pitluck S."/>
            <person name="Brettin T."/>
            <person name="Bruce D."/>
            <person name="Han C."/>
            <person name="Tapia R."/>
            <person name="Gilna P."/>
            <person name="Kiss H."/>
            <person name="Schmutz J."/>
            <person name="Larimer F."/>
            <person name="Land M."/>
            <person name="Kyrpides N."/>
            <person name="Anderson I."/>
            <person name="Sanford R.A."/>
            <person name="Ritalahti K.M."/>
            <person name="Thomas H.S."/>
            <person name="Kirby J.R."/>
            <person name="Zhulin I.B."/>
            <person name="Loeffler F.E."/>
            <person name="Richardson P."/>
        </authorList>
    </citation>
    <scope>NUCLEOTIDE SEQUENCE [LARGE SCALE GENOMIC DNA]</scope>
    <source>
        <strain evidence="2 3">2CP-C</strain>
    </source>
</reference>